<comment type="caution">
    <text evidence="1">The sequence shown here is derived from an EMBL/GenBank/DDBJ whole genome shotgun (WGS) entry which is preliminary data.</text>
</comment>
<dbReference type="VEuPathDB" id="FungiDB:RhiirA1_542841"/>
<reference evidence="1 2" key="1">
    <citation type="submission" date="2015-10" db="EMBL/GenBank/DDBJ databases">
        <title>Genome analyses suggest a sexual origin of heterokaryosis in a supposedly ancient asexual fungus.</title>
        <authorList>
            <person name="Ropars J."/>
            <person name="Sedzielewska K."/>
            <person name="Noel J."/>
            <person name="Charron P."/>
            <person name="Farinelli L."/>
            <person name="Marton T."/>
            <person name="Kruger M."/>
            <person name="Pelin A."/>
            <person name="Brachmann A."/>
            <person name="Corradi N."/>
        </authorList>
    </citation>
    <scope>NUCLEOTIDE SEQUENCE [LARGE SCALE GENOMIC DNA]</scope>
    <source>
        <strain evidence="1 2">A4</strain>
    </source>
</reference>
<proteinExistence type="predicted"/>
<accession>A0A2I1H386</accession>
<protein>
    <submittedName>
        <fullName evidence="1">Uncharacterized protein</fullName>
    </submittedName>
</protein>
<dbReference type="Proteomes" id="UP000234323">
    <property type="component" value="Unassembled WGS sequence"/>
</dbReference>
<evidence type="ECO:0000313" key="1">
    <source>
        <dbReference type="EMBL" id="PKY53342.1"/>
    </source>
</evidence>
<dbReference type="VEuPathDB" id="FungiDB:RhiirFUN_020654"/>
<dbReference type="EMBL" id="LLXI01001367">
    <property type="protein sequence ID" value="PKY53342.1"/>
    <property type="molecule type" value="Genomic_DNA"/>
</dbReference>
<dbReference type="VEuPathDB" id="FungiDB:FUN_024753"/>
<gene>
    <name evidence="1" type="ORF">RhiirA4_38929</name>
</gene>
<evidence type="ECO:0000313" key="2">
    <source>
        <dbReference type="Proteomes" id="UP000234323"/>
    </source>
</evidence>
<name>A0A2I1H386_9GLOM</name>
<keyword evidence="2" id="KW-1185">Reference proteome</keyword>
<sequence length="67" mass="8160">MKVVGKKIKSYNIVPKESYIYVLTLPDYHFLMLQYLGRRWFRTLAYLSDHESYSEFLNIFFTNKTKL</sequence>
<organism evidence="1 2">
    <name type="scientific">Rhizophagus irregularis</name>
    <dbReference type="NCBI Taxonomy" id="588596"/>
    <lineage>
        <taxon>Eukaryota</taxon>
        <taxon>Fungi</taxon>
        <taxon>Fungi incertae sedis</taxon>
        <taxon>Mucoromycota</taxon>
        <taxon>Glomeromycotina</taxon>
        <taxon>Glomeromycetes</taxon>
        <taxon>Glomerales</taxon>
        <taxon>Glomeraceae</taxon>
        <taxon>Rhizophagus</taxon>
    </lineage>
</organism>
<dbReference type="AlphaFoldDB" id="A0A2I1H386"/>